<feature type="compositionally biased region" description="Acidic residues" evidence="1">
    <location>
        <begin position="66"/>
        <end position="87"/>
    </location>
</feature>
<feature type="compositionally biased region" description="Pro residues" evidence="1">
    <location>
        <begin position="476"/>
        <end position="487"/>
    </location>
</feature>
<feature type="region of interest" description="Disordered" evidence="1">
    <location>
        <begin position="435"/>
        <end position="490"/>
    </location>
</feature>
<protein>
    <submittedName>
        <fullName evidence="2">Uncharacterized protein</fullName>
    </submittedName>
</protein>
<feature type="region of interest" description="Disordered" evidence="1">
    <location>
        <begin position="389"/>
        <end position="418"/>
    </location>
</feature>
<gene>
    <name evidence="2" type="ORF">B0H17DRAFT_1081135</name>
</gene>
<dbReference type="Proteomes" id="UP001221757">
    <property type="component" value="Unassembled WGS sequence"/>
</dbReference>
<keyword evidence="3" id="KW-1185">Reference proteome</keyword>
<feature type="compositionally biased region" description="Basic and acidic residues" evidence="1">
    <location>
        <begin position="16"/>
        <end position="30"/>
    </location>
</feature>
<name>A0AAD7D2B1_MYCRO</name>
<feature type="compositionally biased region" description="Polar residues" evidence="1">
    <location>
        <begin position="396"/>
        <end position="412"/>
    </location>
</feature>
<feature type="compositionally biased region" description="Polar residues" evidence="1">
    <location>
        <begin position="330"/>
        <end position="343"/>
    </location>
</feature>
<organism evidence="2 3">
    <name type="scientific">Mycena rosella</name>
    <name type="common">Pink bonnet</name>
    <name type="synonym">Agaricus rosellus</name>
    <dbReference type="NCBI Taxonomy" id="1033263"/>
    <lineage>
        <taxon>Eukaryota</taxon>
        <taxon>Fungi</taxon>
        <taxon>Dikarya</taxon>
        <taxon>Basidiomycota</taxon>
        <taxon>Agaricomycotina</taxon>
        <taxon>Agaricomycetes</taxon>
        <taxon>Agaricomycetidae</taxon>
        <taxon>Agaricales</taxon>
        <taxon>Marasmiineae</taxon>
        <taxon>Mycenaceae</taxon>
        <taxon>Mycena</taxon>
    </lineage>
</organism>
<dbReference type="EMBL" id="JARKIE010000149">
    <property type="protein sequence ID" value="KAJ7675362.1"/>
    <property type="molecule type" value="Genomic_DNA"/>
</dbReference>
<sequence>MNRPRPSVLQLFDPLSTRDAHSPESDKENTLPDSDFFPHVKHPSPVRLTRRLVEVGDVTVDFHDLGDEDDVDEEDDNEGEDEGEDDTIGPGLPPSPRTPLGDVTFDRELTPMRSKMYRRKPPASEVVVSNSSPDDYAFASVINEVSASGATFGGSHAAPAVVVCSPDASPSSSNGDAADTLSTSLATLSLATPTGSLIADTTLVFPTPSEASTSLLVPTTQPLQLSMPSFNPDRSSADLHSSFALHMDMTSAESSFDLLNDKISFLDHGDEESYYLEGGLVLISQENSKENGTSSTESGIHTELSPVIAPAGPPSPSGPPSPPLPEIPQETLNTAGPSISPTIPLQPLTMPSVAPVFVAPPAKQTTPALSTSLPEPPTLVPALKIVKRQRPDAATGSETAVGTYDGAQSANPPVSVPGRATRIASSIVVRYGTEGQGPMRVPISSSDKDKSATTTKYHKPTPGTTLSGPRRVPAPTQAPPPPPPPAKIPSQLVQATSGLGLKRPLRVVPPNGSASASSLPRAVGGTNNASGVSRLPMPSKSKIGTISGTGIARRKIL</sequence>
<evidence type="ECO:0000313" key="2">
    <source>
        <dbReference type="EMBL" id="KAJ7675362.1"/>
    </source>
</evidence>
<dbReference type="AlphaFoldDB" id="A0AAD7D2B1"/>
<feature type="region of interest" description="Disordered" evidence="1">
    <location>
        <begin position="1"/>
        <end position="43"/>
    </location>
</feature>
<evidence type="ECO:0000313" key="3">
    <source>
        <dbReference type="Proteomes" id="UP001221757"/>
    </source>
</evidence>
<evidence type="ECO:0000256" key="1">
    <source>
        <dbReference type="SAM" id="MobiDB-lite"/>
    </source>
</evidence>
<proteinExistence type="predicted"/>
<feature type="region of interest" description="Disordered" evidence="1">
    <location>
        <begin position="509"/>
        <end position="557"/>
    </location>
</feature>
<comment type="caution">
    <text evidence="2">The sequence shown here is derived from an EMBL/GenBank/DDBJ whole genome shotgun (WGS) entry which is preliminary data.</text>
</comment>
<feature type="region of interest" description="Disordered" evidence="1">
    <location>
        <begin position="305"/>
        <end position="346"/>
    </location>
</feature>
<feature type="compositionally biased region" description="Pro residues" evidence="1">
    <location>
        <begin position="311"/>
        <end position="326"/>
    </location>
</feature>
<accession>A0AAD7D2B1</accession>
<feature type="region of interest" description="Disordered" evidence="1">
    <location>
        <begin position="61"/>
        <end position="105"/>
    </location>
</feature>
<reference evidence="2" key="1">
    <citation type="submission" date="2023-03" db="EMBL/GenBank/DDBJ databases">
        <title>Massive genome expansion in bonnet fungi (Mycena s.s.) driven by repeated elements and novel gene families across ecological guilds.</title>
        <authorList>
            <consortium name="Lawrence Berkeley National Laboratory"/>
            <person name="Harder C.B."/>
            <person name="Miyauchi S."/>
            <person name="Viragh M."/>
            <person name="Kuo A."/>
            <person name="Thoen E."/>
            <person name="Andreopoulos B."/>
            <person name="Lu D."/>
            <person name="Skrede I."/>
            <person name="Drula E."/>
            <person name="Henrissat B."/>
            <person name="Morin E."/>
            <person name="Kohler A."/>
            <person name="Barry K."/>
            <person name="LaButti K."/>
            <person name="Morin E."/>
            <person name="Salamov A."/>
            <person name="Lipzen A."/>
            <person name="Mereny Z."/>
            <person name="Hegedus B."/>
            <person name="Baldrian P."/>
            <person name="Stursova M."/>
            <person name="Weitz H."/>
            <person name="Taylor A."/>
            <person name="Grigoriev I.V."/>
            <person name="Nagy L.G."/>
            <person name="Martin F."/>
            <person name="Kauserud H."/>
        </authorList>
    </citation>
    <scope>NUCLEOTIDE SEQUENCE</scope>
    <source>
        <strain evidence="2">CBHHK067</strain>
    </source>
</reference>